<dbReference type="InterPro" id="IPR044066">
    <property type="entry name" value="TRIAD_supradom"/>
</dbReference>
<keyword evidence="5" id="KW-0677">Repeat</keyword>
<dbReference type="GO" id="GO:0061630">
    <property type="term" value="F:ubiquitin protein ligase activity"/>
    <property type="evidence" value="ECO:0007669"/>
    <property type="project" value="UniProtKB-EC"/>
</dbReference>
<keyword evidence="3" id="KW-0808">Transferase</keyword>
<dbReference type="InterPro" id="IPR002867">
    <property type="entry name" value="IBR_dom"/>
</dbReference>
<dbReference type="SMART" id="SM00647">
    <property type="entry name" value="IBR"/>
    <property type="match status" value="2"/>
</dbReference>
<dbReference type="PANTHER" id="PTHR11685">
    <property type="entry name" value="RBR FAMILY RING FINGER AND IBR DOMAIN-CONTAINING"/>
    <property type="match status" value="1"/>
</dbReference>
<evidence type="ECO:0000259" key="9">
    <source>
        <dbReference type="PROSITE" id="PS51873"/>
    </source>
</evidence>
<dbReference type="SUPFAM" id="SSF57850">
    <property type="entry name" value="RING/U-box"/>
    <property type="match status" value="2"/>
</dbReference>
<dbReference type="AlphaFoldDB" id="A0A517LQR9"/>
<keyword evidence="6" id="KW-0863">Zinc-finger</keyword>
<dbReference type="EC" id="2.3.2.31" evidence="2"/>
<keyword evidence="8" id="KW-0862">Zinc</keyword>
<sequence>MATLLCALDDEIVAVSLQIEDVDQLSNIAEPPLNRPRDLDQARAAYRAELELQLSILKDRKHARDITQALISDVPAIAFLLSQDRQIRDDQRLARQMSGLSVNNEDIAIDEDALHLENAIVAQDITATGTESCDANPSNTVEQCQDDLTDDLSTQQKCAACFYTFPSHAMAALPCDHEYCIDCLKRLFTDATKDQSMFPPRCCRRQIPLTLISSSLSERELKAFQEASVEFTTTNRLYCSNKSCGSFVPPSRYDRMSDRAECAHCGRSTCIHCKGVPHSGGCPEDAAMKVTFDLAKDEGWQQCQGCSSLVELTVGCYHMSCKCGHQFCYLCGARWKTCTCVQFEEERLLERAAEVVAREAPVPAAPENMRDVLARAAETRRVANNLRTAHECAHRGRLIHVTGATNAAHISVIAASGIDSDKRFTGGQASATLLMVMDIAIDFDGLHGA</sequence>
<proteinExistence type="predicted"/>
<dbReference type="CDD" id="cd22584">
    <property type="entry name" value="Rcat_RBR_unk"/>
    <property type="match status" value="1"/>
</dbReference>
<dbReference type="STRING" id="50376.A0A517LQR9"/>
<dbReference type="Gene3D" id="3.30.40.10">
    <property type="entry name" value="Zinc/RING finger domain, C3HC4 (zinc finger)"/>
    <property type="match status" value="1"/>
</dbReference>
<evidence type="ECO:0000313" key="10">
    <source>
        <dbReference type="EMBL" id="QDS77994.1"/>
    </source>
</evidence>
<keyword evidence="7" id="KW-0833">Ubl conjugation pathway</keyword>
<evidence type="ECO:0000256" key="8">
    <source>
        <dbReference type="ARBA" id="ARBA00022833"/>
    </source>
</evidence>
<name>A0A517LQR9_9PEZI</name>
<dbReference type="OrthoDB" id="10009520at2759"/>
<organism evidence="10 11">
    <name type="scientific">Venturia effusa</name>
    <dbReference type="NCBI Taxonomy" id="50376"/>
    <lineage>
        <taxon>Eukaryota</taxon>
        <taxon>Fungi</taxon>
        <taxon>Dikarya</taxon>
        <taxon>Ascomycota</taxon>
        <taxon>Pezizomycotina</taxon>
        <taxon>Dothideomycetes</taxon>
        <taxon>Pleosporomycetidae</taxon>
        <taxon>Venturiales</taxon>
        <taxon>Venturiaceae</taxon>
        <taxon>Venturia</taxon>
    </lineage>
</organism>
<evidence type="ECO:0000256" key="2">
    <source>
        <dbReference type="ARBA" id="ARBA00012251"/>
    </source>
</evidence>
<gene>
    <name evidence="10" type="ORF">FKW77_002216</name>
</gene>
<comment type="catalytic activity">
    <reaction evidence="1">
        <text>[E2 ubiquitin-conjugating enzyme]-S-ubiquitinyl-L-cysteine + [acceptor protein]-L-lysine = [E2 ubiquitin-conjugating enzyme]-L-cysteine + [acceptor protein]-N(6)-ubiquitinyl-L-lysine.</text>
        <dbReference type="EC" id="2.3.2.31"/>
    </reaction>
</comment>
<evidence type="ECO:0000256" key="3">
    <source>
        <dbReference type="ARBA" id="ARBA00022679"/>
    </source>
</evidence>
<reference evidence="10 11" key="1">
    <citation type="submission" date="2019-07" db="EMBL/GenBank/DDBJ databases">
        <title>Finished genome of Venturia effusa.</title>
        <authorList>
            <person name="Young C.A."/>
            <person name="Cox M.P."/>
            <person name="Ganley A.R.D."/>
            <person name="David W.J."/>
        </authorList>
    </citation>
    <scope>NUCLEOTIDE SEQUENCE [LARGE SCALE GENOMIC DNA]</scope>
    <source>
        <strain evidence="11">albino</strain>
    </source>
</reference>
<dbReference type="PROSITE" id="PS00518">
    <property type="entry name" value="ZF_RING_1"/>
    <property type="match status" value="1"/>
</dbReference>
<protein>
    <recommendedName>
        <fullName evidence="2">RBR-type E3 ubiquitin transferase</fullName>
        <ecNumber evidence="2">2.3.2.31</ecNumber>
    </recommendedName>
</protein>
<dbReference type="EMBL" id="CP042203">
    <property type="protein sequence ID" value="QDS77994.1"/>
    <property type="molecule type" value="Genomic_DNA"/>
</dbReference>
<dbReference type="InterPro" id="IPR013083">
    <property type="entry name" value="Znf_RING/FYVE/PHD"/>
</dbReference>
<dbReference type="GO" id="GO:0016567">
    <property type="term" value="P:protein ubiquitination"/>
    <property type="evidence" value="ECO:0007669"/>
    <property type="project" value="InterPro"/>
</dbReference>
<evidence type="ECO:0000256" key="5">
    <source>
        <dbReference type="ARBA" id="ARBA00022737"/>
    </source>
</evidence>
<dbReference type="Pfam" id="PF01485">
    <property type="entry name" value="IBR"/>
    <property type="match status" value="2"/>
</dbReference>
<keyword evidence="4" id="KW-0479">Metal-binding</keyword>
<dbReference type="InterPro" id="IPR031127">
    <property type="entry name" value="E3_UB_ligase_RBR"/>
</dbReference>
<evidence type="ECO:0000256" key="4">
    <source>
        <dbReference type="ARBA" id="ARBA00022723"/>
    </source>
</evidence>
<dbReference type="Gene3D" id="1.20.120.1750">
    <property type="match status" value="1"/>
</dbReference>
<accession>A0A517LQR9</accession>
<evidence type="ECO:0000256" key="6">
    <source>
        <dbReference type="ARBA" id="ARBA00022771"/>
    </source>
</evidence>
<evidence type="ECO:0000256" key="1">
    <source>
        <dbReference type="ARBA" id="ARBA00001798"/>
    </source>
</evidence>
<dbReference type="PROSITE" id="PS51873">
    <property type="entry name" value="TRIAD"/>
    <property type="match status" value="1"/>
</dbReference>
<dbReference type="GO" id="GO:0008270">
    <property type="term" value="F:zinc ion binding"/>
    <property type="evidence" value="ECO:0007669"/>
    <property type="project" value="UniProtKB-KW"/>
</dbReference>
<dbReference type="InterPro" id="IPR017907">
    <property type="entry name" value="Znf_RING_CS"/>
</dbReference>
<feature type="domain" description="RING-type" evidence="9">
    <location>
        <begin position="154"/>
        <end position="344"/>
    </location>
</feature>
<evidence type="ECO:0000256" key="7">
    <source>
        <dbReference type="ARBA" id="ARBA00022786"/>
    </source>
</evidence>
<dbReference type="Proteomes" id="UP000316270">
    <property type="component" value="Chromosome 19"/>
</dbReference>
<keyword evidence="11" id="KW-1185">Reference proteome</keyword>
<evidence type="ECO:0000313" key="11">
    <source>
        <dbReference type="Proteomes" id="UP000316270"/>
    </source>
</evidence>